<evidence type="ECO:0000313" key="1">
    <source>
        <dbReference type="EMBL" id="MFC3637050.1"/>
    </source>
</evidence>
<comment type="caution">
    <text evidence="1">The sequence shown here is derived from an EMBL/GenBank/DDBJ whole genome shotgun (WGS) entry which is preliminary data.</text>
</comment>
<organism evidence="1 2">
    <name type="scientific">Camelimonas fluminis</name>
    <dbReference type="NCBI Taxonomy" id="1576911"/>
    <lineage>
        <taxon>Bacteria</taxon>
        <taxon>Pseudomonadati</taxon>
        <taxon>Pseudomonadota</taxon>
        <taxon>Alphaproteobacteria</taxon>
        <taxon>Hyphomicrobiales</taxon>
        <taxon>Chelatococcaceae</taxon>
        <taxon>Camelimonas</taxon>
    </lineage>
</organism>
<protein>
    <submittedName>
        <fullName evidence="1">Uncharacterized protein</fullName>
    </submittedName>
</protein>
<keyword evidence="2" id="KW-1185">Reference proteome</keyword>
<dbReference type="RefSeq" id="WP_191318023.1">
    <property type="nucleotide sequence ID" value="NZ_BNCG01000002.1"/>
</dbReference>
<name>A0ABV7UED4_9HYPH</name>
<sequence>MAAPGSTPAQRVAQITGASAGTISRWQGDAYGELPPLEVIFQLEYLSQKPIVSRALAQLSSHRLTPIADDEAAGECFVADLVKITGTAAQTAGELSTSLADGVVTPAEAKRVLAKAAEHQDVLTGLTRKLSVVANK</sequence>
<accession>A0ABV7UED4</accession>
<evidence type="ECO:0000313" key="2">
    <source>
        <dbReference type="Proteomes" id="UP001595704"/>
    </source>
</evidence>
<gene>
    <name evidence="1" type="ORF">ACFONL_06585</name>
</gene>
<proteinExistence type="predicted"/>
<dbReference type="Proteomes" id="UP001595704">
    <property type="component" value="Unassembled WGS sequence"/>
</dbReference>
<dbReference type="EMBL" id="JBHRYC010000026">
    <property type="protein sequence ID" value="MFC3637050.1"/>
    <property type="molecule type" value="Genomic_DNA"/>
</dbReference>
<reference evidence="2" key="1">
    <citation type="journal article" date="2019" name="Int. J. Syst. Evol. Microbiol.">
        <title>The Global Catalogue of Microorganisms (GCM) 10K type strain sequencing project: providing services to taxonomists for standard genome sequencing and annotation.</title>
        <authorList>
            <consortium name="The Broad Institute Genomics Platform"/>
            <consortium name="The Broad Institute Genome Sequencing Center for Infectious Disease"/>
            <person name="Wu L."/>
            <person name="Ma J."/>
        </authorList>
    </citation>
    <scope>NUCLEOTIDE SEQUENCE [LARGE SCALE GENOMIC DNA]</scope>
    <source>
        <strain evidence="2">KCTC 42282</strain>
    </source>
</reference>